<dbReference type="AlphaFoldDB" id="D3E3B7"/>
<organism evidence="1 2">
    <name type="scientific">Methanobrevibacter ruminantium (strain ATCC 35063 / DSM 1093 / JCM 13430 / OCM 146 / M1)</name>
    <name type="common">Methanobacterium ruminantium</name>
    <dbReference type="NCBI Taxonomy" id="634498"/>
    <lineage>
        <taxon>Archaea</taxon>
        <taxon>Methanobacteriati</taxon>
        <taxon>Methanobacteriota</taxon>
        <taxon>Methanomada group</taxon>
        <taxon>Methanobacteria</taxon>
        <taxon>Methanobacteriales</taxon>
        <taxon>Methanobacteriaceae</taxon>
        <taxon>Methanobrevibacter</taxon>
    </lineage>
</organism>
<accession>D3E3B7</accession>
<dbReference type="KEGG" id="mru:mru_1178"/>
<dbReference type="HOGENOM" id="CLU_045222_0_0_2"/>
<proteinExistence type="predicted"/>
<protein>
    <submittedName>
        <fullName evidence="1">CRISPR-associated protein TIGR02710 family</fullName>
    </submittedName>
</protein>
<evidence type="ECO:0000313" key="1">
    <source>
        <dbReference type="EMBL" id="ADC47028.1"/>
    </source>
</evidence>
<name>D3E3B7_METRM</name>
<dbReference type="STRING" id="634498.mru_1178"/>
<gene>
    <name evidence="1" type="ordered locus">mru_1178</name>
</gene>
<dbReference type="SUPFAM" id="SSF52980">
    <property type="entry name" value="Restriction endonuclease-like"/>
    <property type="match status" value="1"/>
</dbReference>
<reference evidence="1 2" key="1">
    <citation type="journal article" date="2010" name="PLoS ONE">
        <title>The genome sequence of the rumen methanogen Methanobrevibacter ruminantium reveals new possibilities for controlling ruminant methane emissions.</title>
        <authorList>
            <person name="Leahy S.C."/>
            <person name="Kelly W.J."/>
            <person name="Altermann E."/>
            <person name="Ronimus R.S."/>
            <person name="Yeoman C.J."/>
            <person name="Pacheco D.M."/>
            <person name="Li D."/>
            <person name="Kong Z."/>
            <person name="McTavish S."/>
            <person name="Sang C."/>
            <person name="Lambie S.C."/>
            <person name="Janssen P.H."/>
            <person name="Dey D."/>
            <person name="Attwood G.T."/>
        </authorList>
    </citation>
    <scope>NUCLEOTIDE SEQUENCE [LARGE SCALE GENOMIC DNA]</scope>
    <source>
        <strain evidence="2">ATCC 35063 / DSM 1093 / JCM 13430 / OCM 146 / M1</strain>
    </source>
</reference>
<dbReference type="GeneID" id="8770829"/>
<dbReference type="Gene3D" id="3.40.50.10770">
    <property type="entry name" value="Hypothetical protein VC1899 like domain (Restriction endonuclease-like)"/>
    <property type="match status" value="1"/>
</dbReference>
<sequence length="455" mass="52861">MSKKEQILILSLGGSPEPLIYSIKEFKPDKVVFLCSPQTLKECDGILEETAFNEENVEIYEIPDAESLDDSFSTSKKVLSKFADDGFEVRVDFTGGTKPMVSGLVLAVIEGNYSNFKFSYVGQKDSQSRTKNGVGVVKDGSEITKMQINPYKKYAITEFKRGKNFFNTYQFEAALENFQSAKSRFIKGTEQRRISEIYERIVILYQKWDLFEDKVSKNTDLFKYLGFIINDIEKDEFILNEFENIDFFIQMKRNYEFLSFKIRGVSYDSEDPSIKGHLKFRISYYLSDLFNNAYRRIEEGKYDDAVARLYRINELIAQVQLTQKGLIDDDQLQTQKEFKVNISSTKSKAHARDNYDEILDFIDYNSSLKEKNKGYFGIANDKSYELLDLFGIKQSPKFDKLNSKLKERNGSILAHGLKPMNKKKAEELYDKTLDYAKDYFSFLDEDMDLAKFPKF</sequence>
<dbReference type="Proteomes" id="UP000008680">
    <property type="component" value="Chromosome"/>
</dbReference>
<dbReference type="PATRIC" id="fig|634498.28.peg.1179"/>
<dbReference type="OrthoDB" id="115930at2157"/>
<dbReference type="eggNOG" id="arCOG06486">
    <property type="taxonomic scope" value="Archaea"/>
</dbReference>
<dbReference type="RefSeq" id="WP_012955977.1">
    <property type="nucleotide sequence ID" value="NC_013790.1"/>
</dbReference>
<dbReference type="Pfam" id="PF09670">
    <property type="entry name" value="Cas_Cas02710"/>
    <property type="match status" value="1"/>
</dbReference>
<keyword evidence="2" id="KW-1185">Reference proteome</keyword>
<dbReference type="InterPro" id="IPR011335">
    <property type="entry name" value="Restrct_endonuc-II-like"/>
</dbReference>
<dbReference type="EMBL" id="CP001719">
    <property type="protein sequence ID" value="ADC47028.1"/>
    <property type="molecule type" value="Genomic_DNA"/>
</dbReference>
<evidence type="ECO:0000313" key="2">
    <source>
        <dbReference type="Proteomes" id="UP000008680"/>
    </source>
</evidence>